<reference evidence="2" key="1">
    <citation type="journal article" date="2021" name="BMC Genomics">
        <title>Chromosome-level genome assembly and manually-curated proteome of model necrotroph Parastagonospora nodorum Sn15 reveals a genome-wide trove of candidate effector homologs, and redundancy of virulence-related functions within an accessory chromosome.</title>
        <authorList>
            <person name="Bertazzoni S."/>
            <person name="Jones D.A.B."/>
            <person name="Phan H.T."/>
            <person name="Tan K.-C."/>
            <person name="Hane J.K."/>
        </authorList>
    </citation>
    <scope>NUCLEOTIDE SEQUENCE [LARGE SCALE GENOMIC DNA]</scope>
    <source>
        <strain evidence="2">SN15 / ATCC MYA-4574 / FGSC 10173)</strain>
    </source>
</reference>
<dbReference type="EMBL" id="CP069043">
    <property type="protein sequence ID" value="QRD07005.1"/>
    <property type="molecule type" value="Genomic_DNA"/>
</dbReference>
<gene>
    <name evidence="1" type="ORF">JI435_423900</name>
</gene>
<dbReference type="OrthoDB" id="2157530at2759"/>
<dbReference type="AlphaFoldDB" id="A0A7U2NQQ9"/>
<evidence type="ECO:0000313" key="1">
    <source>
        <dbReference type="EMBL" id="QRD07005.1"/>
    </source>
</evidence>
<dbReference type="VEuPathDB" id="FungiDB:JI435_423900"/>
<sequence length="69" mass="7670">MMPGDMACILLGYSVPVILQPSHKDVTGGKRQLIKLIGQAYLHDHMEGEALAGLGREEVKRKSVKFMIY</sequence>
<evidence type="ECO:0000313" key="2">
    <source>
        <dbReference type="Proteomes" id="UP000663193"/>
    </source>
</evidence>
<accession>A0A7U2NQQ9</accession>
<name>A0A7U2NQQ9_PHANO</name>
<protein>
    <submittedName>
        <fullName evidence="1">Uncharacterized protein</fullName>
    </submittedName>
</protein>
<organism evidence="1 2">
    <name type="scientific">Phaeosphaeria nodorum (strain SN15 / ATCC MYA-4574 / FGSC 10173)</name>
    <name type="common">Glume blotch fungus</name>
    <name type="synonym">Parastagonospora nodorum</name>
    <dbReference type="NCBI Taxonomy" id="321614"/>
    <lineage>
        <taxon>Eukaryota</taxon>
        <taxon>Fungi</taxon>
        <taxon>Dikarya</taxon>
        <taxon>Ascomycota</taxon>
        <taxon>Pezizomycotina</taxon>
        <taxon>Dothideomycetes</taxon>
        <taxon>Pleosporomycetidae</taxon>
        <taxon>Pleosporales</taxon>
        <taxon>Pleosporineae</taxon>
        <taxon>Phaeosphaeriaceae</taxon>
        <taxon>Parastagonospora</taxon>
    </lineage>
</organism>
<dbReference type="Proteomes" id="UP000663193">
    <property type="component" value="Chromosome 21"/>
</dbReference>
<proteinExistence type="predicted"/>
<keyword evidence="2" id="KW-1185">Reference proteome</keyword>